<dbReference type="InterPro" id="IPR050093">
    <property type="entry name" value="ABC_SmlMolc_Importer"/>
</dbReference>
<organism evidence="2 3">
    <name type="scientific">Orenia marismortui</name>
    <dbReference type="NCBI Taxonomy" id="46469"/>
    <lineage>
        <taxon>Bacteria</taxon>
        <taxon>Bacillati</taxon>
        <taxon>Bacillota</taxon>
        <taxon>Clostridia</taxon>
        <taxon>Halanaerobiales</taxon>
        <taxon>Halobacteroidaceae</taxon>
        <taxon>Orenia</taxon>
    </lineage>
</organism>
<accession>A0A4R8H0H9</accession>
<gene>
    <name evidence="2" type="ORF">C7959_10562</name>
</gene>
<reference evidence="2 3" key="1">
    <citation type="submission" date="2019-03" db="EMBL/GenBank/DDBJ databases">
        <title>Subsurface microbial communities from deep shales in Ohio and West Virginia, USA.</title>
        <authorList>
            <person name="Wrighton K."/>
        </authorList>
    </citation>
    <scope>NUCLEOTIDE SEQUENCE [LARGE SCALE GENOMIC DNA]</scope>
    <source>
        <strain evidence="2 3">MSL 6dP</strain>
    </source>
</reference>
<dbReference type="EMBL" id="SOEG01000005">
    <property type="protein sequence ID" value="TDX52708.1"/>
    <property type="molecule type" value="Genomic_DNA"/>
</dbReference>
<keyword evidence="3" id="KW-1185">Reference proteome</keyword>
<dbReference type="InterPro" id="IPR027417">
    <property type="entry name" value="P-loop_NTPase"/>
</dbReference>
<dbReference type="AlphaFoldDB" id="A0A4R8H0H9"/>
<evidence type="ECO:0000256" key="1">
    <source>
        <dbReference type="ARBA" id="ARBA00022448"/>
    </source>
</evidence>
<dbReference type="SUPFAM" id="SSF52540">
    <property type="entry name" value="P-loop containing nucleoside triphosphate hydrolases"/>
    <property type="match status" value="1"/>
</dbReference>
<dbReference type="PANTHER" id="PTHR42781:SF4">
    <property type="entry name" value="SPERMIDINE_PUTRESCINE IMPORT ATP-BINDING PROTEIN POTA"/>
    <property type="match status" value="1"/>
</dbReference>
<comment type="caution">
    <text evidence="2">The sequence shown here is derived from an EMBL/GenBank/DDBJ whole genome shotgun (WGS) entry which is preliminary data.</text>
</comment>
<evidence type="ECO:0000313" key="3">
    <source>
        <dbReference type="Proteomes" id="UP000295832"/>
    </source>
</evidence>
<keyword evidence="1" id="KW-0813">Transport</keyword>
<proteinExistence type="predicted"/>
<evidence type="ECO:0000313" key="2">
    <source>
        <dbReference type="EMBL" id="TDX52708.1"/>
    </source>
</evidence>
<name>A0A4R8H0H9_9FIRM</name>
<dbReference type="PANTHER" id="PTHR42781">
    <property type="entry name" value="SPERMIDINE/PUTRESCINE IMPORT ATP-BINDING PROTEIN POTA"/>
    <property type="match status" value="1"/>
</dbReference>
<sequence>MSEPGLLLLDEPLSSLDQELSKCLQQEIKRIQEIWQIPFIYLTHNQEEAEFLGDKILKIGRVS</sequence>
<dbReference type="Gene3D" id="3.40.50.300">
    <property type="entry name" value="P-loop containing nucleotide triphosphate hydrolases"/>
    <property type="match status" value="1"/>
</dbReference>
<dbReference type="RefSeq" id="WP_208324371.1">
    <property type="nucleotide sequence ID" value="NZ_SOEG01000005.1"/>
</dbReference>
<protein>
    <recommendedName>
        <fullName evidence="4">ABC transporter family protein</fullName>
    </recommendedName>
</protein>
<dbReference type="Proteomes" id="UP000295832">
    <property type="component" value="Unassembled WGS sequence"/>
</dbReference>
<evidence type="ECO:0008006" key="4">
    <source>
        <dbReference type="Google" id="ProtNLM"/>
    </source>
</evidence>